<dbReference type="Pfam" id="PF00773">
    <property type="entry name" value="RNB"/>
    <property type="match status" value="1"/>
</dbReference>
<evidence type="ECO:0000313" key="11">
    <source>
        <dbReference type="EMBL" id="AKU91729.1"/>
    </source>
</evidence>
<comment type="subcellular location">
    <subcellularLocation>
        <location evidence="2 8">Cytoplasm</location>
    </subcellularLocation>
</comment>
<evidence type="ECO:0000256" key="3">
    <source>
        <dbReference type="ARBA" id="ARBA00022490"/>
    </source>
</evidence>
<dbReference type="InterPro" id="IPR040476">
    <property type="entry name" value="CSD2"/>
</dbReference>
<proteinExistence type="inferred from homology"/>
<dbReference type="RefSeq" id="WP_050726000.1">
    <property type="nucleotide sequence ID" value="NZ_CP012332.1"/>
</dbReference>
<evidence type="ECO:0000256" key="5">
    <source>
        <dbReference type="ARBA" id="ARBA00022801"/>
    </source>
</evidence>
<feature type="compositionally biased region" description="Basic residues" evidence="9">
    <location>
        <begin position="853"/>
        <end position="866"/>
    </location>
</feature>
<feature type="compositionally biased region" description="Basic and acidic residues" evidence="9">
    <location>
        <begin position="100"/>
        <end position="143"/>
    </location>
</feature>
<comment type="function">
    <text evidence="8">3'-5' exoribonuclease that releases 5'-nucleoside monophosphates and is involved in maturation of structured RNAs.</text>
</comment>
<keyword evidence="4 8" id="KW-0540">Nuclease</keyword>
<dbReference type="STRING" id="1391653.AKJ08_2116"/>
<dbReference type="SMART" id="SM00357">
    <property type="entry name" value="CSP"/>
    <property type="match status" value="1"/>
</dbReference>
<name>A0A0K1PF54_9BACT</name>
<dbReference type="InterPro" id="IPR012340">
    <property type="entry name" value="NA-bd_OB-fold"/>
</dbReference>
<evidence type="ECO:0000313" key="12">
    <source>
        <dbReference type="Proteomes" id="UP000055590"/>
    </source>
</evidence>
<dbReference type="InterPro" id="IPR003029">
    <property type="entry name" value="S1_domain"/>
</dbReference>
<dbReference type="CDD" id="cd04471">
    <property type="entry name" value="S1_RNase_R"/>
    <property type="match status" value="1"/>
</dbReference>
<accession>A0A0K1PF54</accession>
<dbReference type="NCBIfam" id="TIGR00358">
    <property type="entry name" value="3_prime_RNase"/>
    <property type="match status" value="1"/>
</dbReference>
<keyword evidence="7 8" id="KW-0694">RNA-binding</keyword>
<feature type="compositionally biased region" description="Basic and acidic residues" evidence="9">
    <location>
        <begin position="867"/>
        <end position="876"/>
    </location>
</feature>
<reference evidence="11 12" key="1">
    <citation type="submission" date="2015-08" db="EMBL/GenBank/DDBJ databases">
        <authorList>
            <person name="Babu N.S."/>
            <person name="Beckwith C.J."/>
            <person name="Beseler K.G."/>
            <person name="Brison A."/>
            <person name="Carone J.V."/>
            <person name="Caskin T.P."/>
            <person name="Diamond M."/>
            <person name="Durham M.E."/>
            <person name="Foxe J.M."/>
            <person name="Go M."/>
            <person name="Henderson B.A."/>
            <person name="Jones I.B."/>
            <person name="McGettigan J.A."/>
            <person name="Micheletti S.J."/>
            <person name="Nasrallah M.E."/>
            <person name="Ortiz D."/>
            <person name="Piller C.R."/>
            <person name="Privatt S.R."/>
            <person name="Schneider S.L."/>
            <person name="Sharp S."/>
            <person name="Smith T.C."/>
            <person name="Stanton J.D."/>
            <person name="Ullery H.E."/>
            <person name="Wilson R.J."/>
            <person name="Serrano M.G."/>
            <person name="Buck G."/>
            <person name="Lee V."/>
            <person name="Wang Y."/>
            <person name="Carvalho R."/>
            <person name="Voegtly L."/>
            <person name="Shi R."/>
            <person name="Duckworth R."/>
            <person name="Johnson A."/>
            <person name="Loviza R."/>
            <person name="Walstead R."/>
            <person name="Shah Z."/>
            <person name="Kiflezghi M."/>
            <person name="Wade K."/>
            <person name="Ball S.L."/>
            <person name="Bradley K.W."/>
            <person name="Asai D.J."/>
            <person name="Bowman C.A."/>
            <person name="Russell D.A."/>
            <person name="Pope W.H."/>
            <person name="Jacobs-Sera D."/>
            <person name="Hendrix R.W."/>
            <person name="Hatfull G.F."/>
        </authorList>
    </citation>
    <scope>NUCLEOTIDE SEQUENCE [LARGE SCALE GENOMIC DNA]</scope>
    <source>
        <strain evidence="11 12">DSM 27710</strain>
    </source>
</reference>
<dbReference type="GO" id="GO:0006402">
    <property type="term" value="P:mRNA catabolic process"/>
    <property type="evidence" value="ECO:0007669"/>
    <property type="project" value="TreeGrafter"/>
</dbReference>
<dbReference type="GO" id="GO:0008859">
    <property type="term" value="F:exoribonuclease II activity"/>
    <property type="evidence" value="ECO:0007669"/>
    <property type="project" value="UniProtKB-UniRule"/>
</dbReference>
<evidence type="ECO:0000256" key="6">
    <source>
        <dbReference type="ARBA" id="ARBA00022839"/>
    </source>
</evidence>
<evidence type="ECO:0000256" key="4">
    <source>
        <dbReference type="ARBA" id="ARBA00022722"/>
    </source>
</evidence>
<gene>
    <name evidence="8" type="primary">rnr</name>
    <name evidence="11" type="ORF">AKJ08_2116</name>
</gene>
<evidence type="ECO:0000256" key="8">
    <source>
        <dbReference type="HAMAP-Rule" id="MF_01895"/>
    </source>
</evidence>
<evidence type="ECO:0000256" key="2">
    <source>
        <dbReference type="ARBA" id="ARBA00004496"/>
    </source>
</evidence>
<dbReference type="Pfam" id="PF17876">
    <property type="entry name" value="CSD2"/>
    <property type="match status" value="1"/>
</dbReference>
<dbReference type="GO" id="GO:0005829">
    <property type="term" value="C:cytosol"/>
    <property type="evidence" value="ECO:0007669"/>
    <property type="project" value="UniProtKB-ARBA"/>
</dbReference>
<dbReference type="SMART" id="SM00955">
    <property type="entry name" value="RNB"/>
    <property type="match status" value="1"/>
</dbReference>
<dbReference type="HAMAP" id="MF_01895">
    <property type="entry name" value="RNase_R"/>
    <property type="match status" value="1"/>
</dbReference>
<dbReference type="InterPro" id="IPR022966">
    <property type="entry name" value="RNase_II/R_CS"/>
</dbReference>
<dbReference type="Pfam" id="PF00575">
    <property type="entry name" value="S1"/>
    <property type="match status" value="1"/>
</dbReference>
<dbReference type="InterPro" id="IPR001900">
    <property type="entry name" value="RNase_II/R"/>
</dbReference>
<dbReference type="Gene3D" id="2.40.50.140">
    <property type="entry name" value="Nucleic acid-binding proteins"/>
    <property type="match status" value="2"/>
</dbReference>
<dbReference type="KEGG" id="vin:AKJ08_2116"/>
<keyword evidence="6 8" id="KW-0269">Exonuclease</keyword>
<dbReference type="SMART" id="SM00316">
    <property type="entry name" value="S1"/>
    <property type="match status" value="1"/>
</dbReference>
<organism evidence="11 12">
    <name type="scientific">Vulgatibacter incomptus</name>
    <dbReference type="NCBI Taxonomy" id="1391653"/>
    <lineage>
        <taxon>Bacteria</taxon>
        <taxon>Pseudomonadati</taxon>
        <taxon>Myxococcota</taxon>
        <taxon>Myxococcia</taxon>
        <taxon>Myxococcales</taxon>
        <taxon>Cystobacterineae</taxon>
        <taxon>Vulgatibacteraceae</taxon>
        <taxon>Vulgatibacter</taxon>
    </lineage>
</organism>
<evidence type="ECO:0000259" key="10">
    <source>
        <dbReference type="PROSITE" id="PS50126"/>
    </source>
</evidence>
<dbReference type="PROSITE" id="PS01175">
    <property type="entry name" value="RIBONUCLEASE_II"/>
    <property type="match status" value="1"/>
</dbReference>
<feature type="domain" description="S1 motif" evidence="10">
    <location>
        <begin position="701"/>
        <end position="781"/>
    </location>
</feature>
<dbReference type="PANTHER" id="PTHR23355">
    <property type="entry name" value="RIBONUCLEASE"/>
    <property type="match status" value="1"/>
</dbReference>
<keyword evidence="3 8" id="KW-0963">Cytoplasm</keyword>
<dbReference type="InterPro" id="IPR004476">
    <property type="entry name" value="RNase_II/RNase_R"/>
</dbReference>
<evidence type="ECO:0000256" key="9">
    <source>
        <dbReference type="SAM" id="MobiDB-lite"/>
    </source>
</evidence>
<dbReference type="AlphaFoldDB" id="A0A0K1PF54"/>
<dbReference type="PATRIC" id="fig|1391653.3.peg.2211"/>
<feature type="compositionally biased region" description="Low complexity" evidence="9">
    <location>
        <begin position="838"/>
        <end position="852"/>
    </location>
</feature>
<dbReference type="PROSITE" id="PS50126">
    <property type="entry name" value="S1"/>
    <property type="match status" value="1"/>
</dbReference>
<dbReference type="GO" id="GO:0003723">
    <property type="term" value="F:RNA binding"/>
    <property type="evidence" value="ECO:0007669"/>
    <property type="project" value="UniProtKB-UniRule"/>
</dbReference>
<dbReference type="PANTHER" id="PTHR23355:SF9">
    <property type="entry name" value="DIS3-LIKE EXONUCLEASE 2"/>
    <property type="match status" value="1"/>
</dbReference>
<comment type="similarity">
    <text evidence="8">Belongs to the RNR ribonuclease family. RNase R subfamily.</text>
</comment>
<keyword evidence="12" id="KW-1185">Reference proteome</keyword>
<evidence type="ECO:0000256" key="1">
    <source>
        <dbReference type="ARBA" id="ARBA00001849"/>
    </source>
</evidence>
<dbReference type="EC" id="3.1.13.1" evidence="8"/>
<dbReference type="InterPro" id="IPR013223">
    <property type="entry name" value="RNase_B_OB_dom"/>
</dbReference>
<dbReference type="OrthoDB" id="9764149at2"/>
<dbReference type="InterPro" id="IPR011805">
    <property type="entry name" value="RNase_R"/>
</dbReference>
<evidence type="ECO:0000256" key="7">
    <source>
        <dbReference type="ARBA" id="ARBA00022884"/>
    </source>
</evidence>
<protein>
    <recommendedName>
        <fullName evidence="8">Ribonuclease R</fullName>
        <shortName evidence="8">RNase R</shortName>
        <ecNumber evidence="8">3.1.13.1</ecNumber>
    </recommendedName>
</protein>
<dbReference type="Pfam" id="PF08206">
    <property type="entry name" value="OB_RNB"/>
    <property type="match status" value="1"/>
</dbReference>
<comment type="catalytic activity">
    <reaction evidence="1 8">
        <text>Exonucleolytic cleavage in the 3'- to 5'-direction to yield nucleoside 5'-phosphates.</text>
        <dbReference type="EC" id="3.1.13.1"/>
    </reaction>
</comment>
<dbReference type="NCBIfam" id="TIGR02063">
    <property type="entry name" value="RNase_R"/>
    <property type="match status" value="1"/>
</dbReference>
<dbReference type="InterPro" id="IPR050180">
    <property type="entry name" value="RNR_Ribonuclease"/>
</dbReference>
<dbReference type="Proteomes" id="UP000055590">
    <property type="component" value="Chromosome"/>
</dbReference>
<dbReference type="EMBL" id="CP012332">
    <property type="protein sequence ID" value="AKU91729.1"/>
    <property type="molecule type" value="Genomic_DNA"/>
</dbReference>
<keyword evidence="5 8" id="KW-0378">Hydrolase</keyword>
<feature type="region of interest" description="Disordered" evidence="9">
    <location>
        <begin position="810"/>
        <end position="876"/>
    </location>
</feature>
<dbReference type="InterPro" id="IPR011129">
    <property type="entry name" value="CSD"/>
</dbReference>
<feature type="region of interest" description="Disordered" evidence="9">
    <location>
        <begin position="53"/>
        <end position="148"/>
    </location>
</feature>
<dbReference type="SUPFAM" id="SSF50249">
    <property type="entry name" value="Nucleic acid-binding proteins"/>
    <property type="match status" value="4"/>
</dbReference>
<sequence length="876" mass="96866">MPRDEAILEAVDRGRGELLSARQIAEKAGIHPGEYTALKRRLRELTRAGTLERDGRRFRRAVSGAPVVVRERPRKAPPEAGARPSPKAAEAGARPGPKAMEARREGPPARPWKQEKPARRERAPAPRGEPGARPRGVREEGGRPARGAGEVVGRLTLRPEGYGFVKRLEGPEGDDVFLPPHELREAMDGDLLRVRVVRGKFGRDAGVLVEIVSHRRRNFLGTLELRGKAAFVTPVDPTLPRFVSVKPIPEAKAGQVVKVAITSYADETGALRGTIEKVVGEPGDPIVEVLEVAYANGFSEDFPDEVRREAEAVPPEVSEADHAGRRDLRELRLVTIDGEDARDFDDAVFVEKLRSGYRLVVAIADVAHYVTPNTRLDDEAVSRATSVYFPNHVLPMLPENLSNGICSLNPGVDRLCMVCDLALDREGKPVEAEIYEGVMRSHQRWTYEKVAEVLAAPPARGRPLEKDLRLAGELAAKLRQQRTKRGALDFDLPESRAILDEHMLPTAIVRRERNDAHRMIEEFMLAANEAVARYFSERELPSVYRVHGEPDPEKLENFARLATAVGFSFDLEEGMPPTRLGELLRAIEGTPQQRALNTMLLRSMMQAVYQPENIGHYGLAAEHYLHFTSPIRRYPDLLVHRLLKEHWARGGSAPRGHELAALEERLDGLAAQSSERERAATEAEREIDQYFKCLFVRDRVGEAFDATVISVTDFGFFAELDELPVEGLVRAEELGTSWELDEERYRLVFPATGRAFGMGDRVRVEIASVDLAKRQISLALLVGEEEGEAPVFPETPFGRVGTSPLSMAIARQTRREGARKAGPPKRGAKPEGRGRTSARPAPARGGKAPAKAKGGKAKGAKTKTRPGKGERSAKKR</sequence>